<dbReference type="PROSITE" id="PS51708">
    <property type="entry name" value="CHAD"/>
    <property type="match status" value="1"/>
</dbReference>
<dbReference type="InterPro" id="IPR033469">
    <property type="entry name" value="CYTH-like_dom_sf"/>
</dbReference>
<dbReference type="CDD" id="cd07374">
    <property type="entry name" value="CYTH-like_Pase"/>
    <property type="match status" value="1"/>
</dbReference>
<sequence>MDPESGADTRTFRVADDVDLPLLDSVKGIAGTDGVASAQFSTKYFDTADLALTSAGITLLHRSGVPDAGWRLELPAPDGGATVLRRPGIGTNTVPKPLRDALHLHTRGATLVPIGRTRTDRRTISLLDKAGTAVARLRDDRVSGSAAAPVDTGPLLAWRQWTVELADGKRRVLDDLGVLLEASNATRAAPEPELARILGDRAPSSPGTDEPKRIRGRSSAADVVGAHLRQQLAELEHWDVLTRWDAPDSIHKLRVATRRLRSALATFRPLLDREQTDPIRDELRWIAGLLGEARDLEVSHEYLSKTIADHPVELMIGPVSQHVDRELSGEHRDARGRAVEAMGTERYFTMVDRLRVLVADPPWTPGAEKRAAKLLRGRVTADFKRLRKRVAAAEVETDPEKRVVLLHDVRKAAKRTRYAAEALVPVHGEDAERFAAAAERVQEVLGDHHDAVTLLPRIRQLGVQAHLDGANAFSYGRLHALEQTRIAELEAEYRDAWKAASRKKLRRWLR</sequence>
<feature type="domain" description="CHAD" evidence="2">
    <location>
        <begin position="217"/>
        <end position="502"/>
    </location>
</feature>
<protein>
    <submittedName>
        <fullName evidence="3">CHAD domain-containing protein</fullName>
    </submittedName>
</protein>
<dbReference type="Pfam" id="PF05235">
    <property type="entry name" value="CHAD"/>
    <property type="match status" value="1"/>
</dbReference>
<reference evidence="3 4" key="1">
    <citation type="submission" date="2024-09" db="EMBL/GenBank/DDBJ databases">
        <authorList>
            <person name="Sun Q."/>
            <person name="Mori K."/>
        </authorList>
    </citation>
    <scope>NUCLEOTIDE SEQUENCE [LARGE SCALE GENOMIC DNA]</scope>
    <source>
        <strain evidence="3 4">KCTC 23076</strain>
    </source>
</reference>
<name>A0ABV6RZ54_9GAMM</name>
<evidence type="ECO:0000259" key="2">
    <source>
        <dbReference type="PROSITE" id="PS51708"/>
    </source>
</evidence>
<dbReference type="InterPro" id="IPR007899">
    <property type="entry name" value="CHAD_dom"/>
</dbReference>
<dbReference type="InterPro" id="IPR038186">
    <property type="entry name" value="CHAD_dom_sf"/>
</dbReference>
<feature type="region of interest" description="Disordered" evidence="1">
    <location>
        <begin position="195"/>
        <end position="218"/>
    </location>
</feature>
<accession>A0ABV6RZ54</accession>
<gene>
    <name evidence="3" type="ORF">ACFFGH_28280</name>
</gene>
<dbReference type="Proteomes" id="UP001589896">
    <property type="component" value="Unassembled WGS sequence"/>
</dbReference>
<evidence type="ECO:0000256" key="1">
    <source>
        <dbReference type="SAM" id="MobiDB-lite"/>
    </source>
</evidence>
<comment type="caution">
    <text evidence="3">The sequence shown here is derived from an EMBL/GenBank/DDBJ whole genome shotgun (WGS) entry which is preliminary data.</text>
</comment>
<keyword evidence="4" id="KW-1185">Reference proteome</keyword>
<dbReference type="EMBL" id="JBHLTG010000009">
    <property type="protein sequence ID" value="MFC0681747.1"/>
    <property type="molecule type" value="Genomic_DNA"/>
</dbReference>
<evidence type="ECO:0000313" key="4">
    <source>
        <dbReference type="Proteomes" id="UP001589896"/>
    </source>
</evidence>
<evidence type="ECO:0000313" key="3">
    <source>
        <dbReference type="EMBL" id="MFC0681747.1"/>
    </source>
</evidence>
<dbReference type="SUPFAM" id="SSF55154">
    <property type="entry name" value="CYTH-like phosphatases"/>
    <property type="match status" value="1"/>
</dbReference>
<organism evidence="3 4">
    <name type="scientific">Lysobacter korlensis</name>
    <dbReference type="NCBI Taxonomy" id="553636"/>
    <lineage>
        <taxon>Bacteria</taxon>
        <taxon>Pseudomonadati</taxon>
        <taxon>Pseudomonadota</taxon>
        <taxon>Gammaproteobacteria</taxon>
        <taxon>Lysobacterales</taxon>
        <taxon>Lysobacteraceae</taxon>
        <taxon>Lysobacter</taxon>
    </lineage>
</organism>
<dbReference type="Gene3D" id="2.40.320.10">
    <property type="entry name" value="Hypothetical Protein Pfu-838710-001"/>
    <property type="match status" value="1"/>
</dbReference>
<dbReference type="RefSeq" id="WP_386674936.1">
    <property type="nucleotide sequence ID" value="NZ_JBHLTG010000009.1"/>
</dbReference>
<dbReference type="SMART" id="SM00880">
    <property type="entry name" value="CHAD"/>
    <property type="match status" value="1"/>
</dbReference>
<dbReference type="Gene3D" id="1.40.20.10">
    <property type="entry name" value="CHAD domain"/>
    <property type="match status" value="1"/>
</dbReference>
<dbReference type="PANTHER" id="PTHR39339:SF1">
    <property type="entry name" value="CHAD DOMAIN-CONTAINING PROTEIN"/>
    <property type="match status" value="1"/>
</dbReference>
<dbReference type="PANTHER" id="PTHR39339">
    <property type="entry name" value="SLR1444 PROTEIN"/>
    <property type="match status" value="1"/>
</dbReference>
<proteinExistence type="predicted"/>